<protein>
    <submittedName>
        <fullName evidence="1">Uncharacterized protein</fullName>
    </submittedName>
</protein>
<dbReference type="AlphaFoldDB" id="A0A9D5H649"/>
<comment type="caution">
    <text evidence="1">The sequence shown here is derived from an EMBL/GenBank/DDBJ whole genome shotgun (WGS) entry which is preliminary data.</text>
</comment>
<accession>A0A9D5H649</accession>
<dbReference type="Proteomes" id="UP001085076">
    <property type="component" value="Miscellaneous, Linkage group lg08"/>
</dbReference>
<dbReference type="EMBL" id="JAGGNH010000008">
    <property type="protein sequence ID" value="KAJ0964894.1"/>
    <property type="molecule type" value="Genomic_DNA"/>
</dbReference>
<reference evidence="1" key="1">
    <citation type="submission" date="2021-03" db="EMBL/GenBank/DDBJ databases">
        <authorList>
            <person name="Li Z."/>
            <person name="Yang C."/>
        </authorList>
    </citation>
    <scope>NUCLEOTIDE SEQUENCE</scope>
    <source>
        <strain evidence="1">Dzin_1.0</strain>
        <tissue evidence="1">Leaf</tissue>
    </source>
</reference>
<evidence type="ECO:0000313" key="1">
    <source>
        <dbReference type="EMBL" id="KAJ0964894.1"/>
    </source>
</evidence>
<reference evidence="1" key="2">
    <citation type="journal article" date="2022" name="Hortic Res">
        <title>The genome of Dioscorea zingiberensis sheds light on the biosynthesis, origin and evolution of the medicinally important diosgenin saponins.</title>
        <authorList>
            <person name="Li Y."/>
            <person name="Tan C."/>
            <person name="Li Z."/>
            <person name="Guo J."/>
            <person name="Li S."/>
            <person name="Chen X."/>
            <person name="Wang C."/>
            <person name="Dai X."/>
            <person name="Yang H."/>
            <person name="Song W."/>
            <person name="Hou L."/>
            <person name="Xu J."/>
            <person name="Tong Z."/>
            <person name="Xu A."/>
            <person name="Yuan X."/>
            <person name="Wang W."/>
            <person name="Yang Q."/>
            <person name="Chen L."/>
            <person name="Sun Z."/>
            <person name="Wang K."/>
            <person name="Pan B."/>
            <person name="Chen J."/>
            <person name="Bao Y."/>
            <person name="Liu F."/>
            <person name="Qi X."/>
            <person name="Gang D.R."/>
            <person name="Wen J."/>
            <person name="Li J."/>
        </authorList>
    </citation>
    <scope>NUCLEOTIDE SEQUENCE</scope>
    <source>
        <strain evidence="1">Dzin_1.0</strain>
    </source>
</reference>
<organism evidence="1 2">
    <name type="scientific">Dioscorea zingiberensis</name>
    <dbReference type="NCBI Taxonomy" id="325984"/>
    <lineage>
        <taxon>Eukaryota</taxon>
        <taxon>Viridiplantae</taxon>
        <taxon>Streptophyta</taxon>
        <taxon>Embryophyta</taxon>
        <taxon>Tracheophyta</taxon>
        <taxon>Spermatophyta</taxon>
        <taxon>Magnoliopsida</taxon>
        <taxon>Liliopsida</taxon>
        <taxon>Dioscoreales</taxon>
        <taxon>Dioscoreaceae</taxon>
        <taxon>Dioscorea</taxon>
    </lineage>
</organism>
<proteinExistence type="predicted"/>
<gene>
    <name evidence="1" type="ORF">J5N97_026032</name>
</gene>
<sequence>MIVCWEEGGKFSEYGLERGYMVLWKVTQRLVLLLSGLNNYELVIWGDEMLRPKLSAQSSKQVSIQDEMKRIRRSLDKLMLQSVKDQRREN</sequence>
<keyword evidence="2" id="KW-1185">Reference proteome</keyword>
<evidence type="ECO:0000313" key="2">
    <source>
        <dbReference type="Proteomes" id="UP001085076"/>
    </source>
</evidence>
<name>A0A9D5H649_9LILI</name>